<keyword evidence="4" id="KW-1185">Reference proteome</keyword>
<dbReference type="InterPro" id="IPR008979">
    <property type="entry name" value="Galactose-bd-like_sf"/>
</dbReference>
<feature type="domain" description="CBM6" evidence="2">
    <location>
        <begin position="80"/>
        <end position="222"/>
    </location>
</feature>
<dbReference type="EMBL" id="PVNA01000009">
    <property type="protein sequence ID" value="PRX11951.1"/>
    <property type="molecule type" value="Genomic_DNA"/>
</dbReference>
<dbReference type="InterPro" id="IPR005084">
    <property type="entry name" value="CBM6"/>
</dbReference>
<dbReference type="NCBIfam" id="TIGR04183">
    <property type="entry name" value="Por_Secre_tail"/>
    <property type="match status" value="1"/>
</dbReference>
<accession>A0ABX5E2K7</accession>
<sequence>MKTSLLNTLCSLGLIFFGLHMSSAQYLGFPFGGTAPATSTVPGNSIIIECENFDSSDAAGTDDGANYNDNSTTPPSGVVGTYNDKSSANLGTSAYRVNTEVDISDYTDASTGLPVTAISNGQGQEYQMYTVQIAQDGNYTMSLRYATGGSGKRQQLFLRSVTDLSTVHRFDDSEDLMPTGNSFTFMDFTSPTQGTTDLVAGTYVIQSRVVVNGPNFDYITITTNSVLSNDEFDNNSITFNNPVKDIFTLSGLNGDVEQVVIYDLVGKQVLTKEVEQNDAEFSMDLSTLNNGMYIVKLQGENVSDFSQKIVKE</sequence>
<protein>
    <submittedName>
        <fullName evidence="3">Secreted protein (Por secretion system target)</fullName>
    </submittedName>
</protein>
<name>A0ABX5E2K7_NONUL</name>
<comment type="caution">
    <text evidence="3">The sequence shown here is derived from an EMBL/GenBank/DDBJ whole genome shotgun (WGS) entry which is preliminary data.</text>
</comment>
<dbReference type="Pfam" id="PF18962">
    <property type="entry name" value="Por_Secre_tail"/>
    <property type="match status" value="1"/>
</dbReference>
<dbReference type="RefSeq" id="WP_081866508.1">
    <property type="nucleotide sequence ID" value="NZ_JPJI01000012.1"/>
</dbReference>
<dbReference type="SUPFAM" id="SSF49785">
    <property type="entry name" value="Galactose-binding domain-like"/>
    <property type="match status" value="1"/>
</dbReference>
<evidence type="ECO:0000256" key="1">
    <source>
        <dbReference type="ARBA" id="ARBA00022729"/>
    </source>
</evidence>
<organism evidence="3 4">
    <name type="scientific">Nonlabens ulvanivorans</name>
    <name type="common">Persicivirga ulvanivorans</name>
    <dbReference type="NCBI Taxonomy" id="906888"/>
    <lineage>
        <taxon>Bacteria</taxon>
        <taxon>Pseudomonadati</taxon>
        <taxon>Bacteroidota</taxon>
        <taxon>Flavobacteriia</taxon>
        <taxon>Flavobacteriales</taxon>
        <taxon>Flavobacteriaceae</taxon>
        <taxon>Nonlabens</taxon>
    </lineage>
</organism>
<evidence type="ECO:0000313" key="4">
    <source>
        <dbReference type="Proteomes" id="UP000239997"/>
    </source>
</evidence>
<dbReference type="Gene3D" id="2.60.120.260">
    <property type="entry name" value="Galactose-binding domain-like"/>
    <property type="match status" value="1"/>
</dbReference>
<proteinExistence type="predicted"/>
<dbReference type="Proteomes" id="UP000239997">
    <property type="component" value="Unassembled WGS sequence"/>
</dbReference>
<dbReference type="PROSITE" id="PS51175">
    <property type="entry name" value="CBM6"/>
    <property type="match status" value="1"/>
</dbReference>
<reference evidence="3 4" key="1">
    <citation type="submission" date="2018-03" db="EMBL/GenBank/DDBJ databases">
        <title>Genomic Encyclopedia of Archaeal and Bacterial Type Strains, Phase II (KMG-II): from individual species to whole genera.</title>
        <authorList>
            <person name="Goeker M."/>
        </authorList>
    </citation>
    <scope>NUCLEOTIDE SEQUENCE [LARGE SCALE GENOMIC DNA]</scope>
    <source>
        <strain evidence="3 4">DSM 22727</strain>
    </source>
</reference>
<dbReference type="InterPro" id="IPR026444">
    <property type="entry name" value="Secre_tail"/>
</dbReference>
<keyword evidence="1" id="KW-0732">Signal</keyword>
<evidence type="ECO:0000313" key="3">
    <source>
        <dbReference type="EMBL" id="PRX11951.1"/>
    </source>
</evidence>
<evidence type="ECO:0000259" key="2">
    <source>
        <dbReference type="PROSITE" id="PS51175"/>
    </source>
</evidence>
<gene>
    <name evidence="3" type="ORF">LY02_02832</name>
</gene>